<name>A0A9D1J450_9FIRM</name>
<dbReference type="AlphaFoldDB" id="A0A9D1J450"/>
<dbReference type="Proteomes" id="UP000824232">
    <property type="component" value="Unassembled WGS sequence"/>
</dbReference>
<evidence type="ECO:0000313" key="1">
    <source>
        <dbReference type="EMBL" id="HIR59784.1"/>
    </source>
</evidence>
<organism evidence="1 2">
    <name type="scientific">Candidatus Onthousia excrementipullorum</name>
    <dbReference type="NCBI Taxonomy" id="2840884"/>
    <lineage>
        <taxon>Bacteria</taxon>
        <taxon>Bacillati</taxon>
        <taxon>Bacillota</taxon>
        <taxon>Bacilli</taxon>
        <taxon>Candidatus Onthousia</taxon>
    </lineage>
</organism>
<evidence type="ECO:0000313" key="2">
    <source>
        <dbReference type="Proteomes" id="UP000824232"/>
    </source>
</evidence>
<proteinExistence type="predicted"/>
<dbReference type="EMBL" id="DVHC01000065">
    <property type="protein sequence ID" value="HIR59784.1"/>
    <property type="molecule type" value="Genomic_DNA"/>
</dbReference>
<protein>
    <submittedName>
        <fullName evidence="1">Uncharacterized protein</fullName>
    </submittedName>
</protein>
<accession>A0A9D1J450</accession>
<reference evidence="1" key="2">
    <citation type="journal article" date="2021" name="PeerJ">
        <title>Extensive microbial diversity within the chicken gut microbiome revealed by metagenomics and culture.</title>
        <authorList>
            <person name="Gilroy R."/>
            <person name="Ravi A."/>
            <person name="Getino M."/>
            <person name="Pursley I."/>
            <person name="Horton D.L."/>
            <person name="Alikhan N.F."/>
            <person name="Baker D."/>
            <person name="Gharbi K."/>
            <person name="Hall N."/>
            <person name="Watson M."/>
            <person name="Adriaenssens E.M."/>
            <person name="Foster-Nyarko E."/>
            <person name="Jarju S."/>
            <person name="Secka A."/>
            <person name="Antonio M."/>
            <person name="Oren A."/>
            <person name="Chaudhuri R.R."/>
            <person name="La Ragione R."/>
            <person name="Hildebrand F."/>
            <person name="Pallen M.J."/>
        </authorList>
    </citation>
    <scope>NUCLEOTIDE SEQUENCE</scope>
    <source>
        <strain evidence="1">CHK184-20233</strain>
    </source>
</reference>
<reference evidence="1" key="1">
    <citation type="submission" date="2020-10" db="EMBL/GenBank/DDBJ databases">
        <authorList>
            <person name="Gilroy R."/>
        </authorList>
    </citation>
    <scope>NUCLEOTIDE SEQUENCE</scope>
    <source>
        <strain evidence="1">CHK184-20233</strain>
    </source>
</reference>
<sequence length="256" mass="31224">MFKEEKTNKFLDYSDDDFIKELGISKWEYSNLYKNYLIEQDNKYYFSKKIDNEFLYNEIIGRYLCSKINLNTTDLIIKHKGIFKSKILTPNYHNKDYIHFRPEDNFEYGKKTKHFDDSYFAYLDASLQDDILKLIAVDLMMEQIDRYARNMEVFVIDDTFRLAPIIDFELSFFNDRKSFIYFNPYILIRKDVRTLDNFYDKYPEGYSYFKEIFRTSTKELIDYIKDEYNLETKRLVKKDISCTVRRNHNILRELQG</sequence>
<comment type="caution">
    <text evidence="1">The sequence shown here is derived from an EMBL/GenBank/DDBJ whole genome shotgun (WGS) entry which is preliminary data.</text>
</comment>
<gene>
    <name evidence="1" type="ORF">IAB38_07010</name>
</gene>